<reference evidence="1 2" key="1">
    <citation type="submission" date="2015-07" db="EMBL/GenBank/DDBJ databases">
        <title>The genome of Dufourea novaeangliae.</title>
        <authorList>
            <person name="Pan H."/>
            <person name="Kapheim K."/>
        </authorList>
    </citation>
    <scope>NUCLEOTIDE SEQUENCE [LARGE SCALE GENOMIC DNA]</scope>
    <source>
        <strain evidence="1">0120121106</strain>
        <tissue evidence="1">Whole body</tissue>
    </source>
</reference>
<dbReference type="AlphaFoldDB" id="A0A154PQ02"/>
<protein>
    <submittedName>
        <fullName evidence="1">Uncharacterized protein</fullName>
    </submittedName>
</protein>
<keyword evidence="2" id="KW-1185">Reference proteome</keyword>
<accession>A0A154PQ02</accession>
<proteinExistence type="predicted"/>
<gene>
    <name evidence="1" type="ORF">WN55_05700</name>
</gene>
<evidence type="ECO:0000313" key="1">
    <source>
        <dbReference type="EMBL" id="KZC13797.1"/>
    </source>
</evidence>
<sequence>MVHKQPRPSNHSYKFRMYNKHDRKLFDCQLDFEQYPVPNDFTYHSTTMQDPKLRTCQ</sequence>
<evidence type="ECO:0000313" key="2">
    <source>
        <dbReference type="Proteomes" id="UP000076502"/>
    </source>
</evidence>
<organism evidence="1 2">
    <name type="scientific">Dufourea novaeangliae</name>
    <name type="common">Sweat bee</name>
    <dbReference type="NCBI Taxonomy" id="178035"/>
    <lineage>
        <taxon>Eukaryota</taxon>
        <taxon>Metazoa</taxon>
        <taxon>Ecdysozoa</taxon>
        <taxon>Arthropoda</taxon>
        <taxon>Hexapoda</taxon>
        <taxon>Insecta</taxon>
        <taxon>Pterygota</taxon>
        <taxon>Neoptera</taxon>
        <taxon>Endopterygota</taxon>
        <taxon>Hymenoptera</taxon>
        <taxon>Apocrita</taxon>
        <taxon>Aculeata</taxon>
        <taxon>Apoidea</taxon>
        <taxon>Anthophila</taxon>
        <taxon>Halictidae</taxon>
        <taxon>Rophitinae</taxon>
        <taxon>Dufourea</taxon>
    </lineage>
</organism>
<dbReference type="Proteomes" id="UP000076502">
    <property type="component" value="Unassembled WGS sequence"/>
</dbReference>
<dbReference type="EMBL" id="KQ435012">
    <property type="protein sequence ID" value="KZC13797.1"/>
    <property type="molecule type" value="Genomic_DNA"/>
</dbReference>
<name>A0A154PQ02_DUFNO</name>